<evidence type="ECO:0000313" key="2">
    <source>
        <dbReference type="Proteomes" id="UP001151752"/>
    </source>
</evidence>
<dbReference type="EMBL" id="JAPFFM010000006">
    <property type="protein sequence ID" value="KAJ6759510.1"/>
    <property type="molecule type" value="Genomic_DNA"/>
</dbReference>
<reference evidence="1" key="2">
    <citation type="journal article" date="2023" name="Int. J. Mol. Sci.">
        <title>De Novo Assembly and Annotation of 11 Diverse Shrub Willow (Salix) Genomes Reveals Novel Gene Organization in Sex-Linked Regions.</title>
        <authorList>
            <person name="Hyden B."/>
            <person name="Feng K."/>
            <person name="Yates T.B."/>
            <person name="Jawdy S."/>
            <person name="Cereghino C."/>
            <person name="Smart L.B."/>
            <person name="Muchero W."/>
        </authorList>
    </citation>
    <scope>NUCLEOTIDE SEQUENCE</scope>
    <source>
        <tissue evidence="1">Shoot tip</tissue>
    </source>
</reference>
<accession>A0A9Q1A5Y3</accession>
<comment type="caution">
    <text evidence="1">The sequence shown here is derived from an EMBL/GenBank/DDBJ whole genome shotgun (WGS) entry which is preliminary data.</text>
</comment>
<dbReference type="Proteomes" id="UP001151752">
    <property type="component" value="Chromosome 18"/>
</dbReference>
<reference evidence="1" key="1">
    <citation type="submission" date="2022-11" db="EMBL/GenBank/DDBJ databases">
        <authorList>
            <person name="Hyden B.L."/>
            <person name="Feng K."/>
            <person name="Yates T."/>
            <person name="Jawdy S."/>
            <person name="Smart L.B."/>
            <person name="Muchero W."/>
        </authorList>
    </citation>
    <scope>NUCLEOTIDE SEQUENCE</scope>
    <source>
        <tissue evidence="1">Shoot tip</tissue>
    </source>
</reference>
<gene>
    <name evidence="1" type="ORF">OIU74_026067</name>
</gene>
<name>A0A9Q1A5Y3_9ROSI</name>
<proteinExistence type="predicted"/>
<dbReference type="AlphaFoldDB" id="A0A9Q1A5Y3"/>
<keyword evidence="2" id="KW-1185">Reference proteome</keyword>
<organism evidence="1 2">
    <name type="scientific">Salix koriyanagi</name>
    <dbReference type="NCBI Taxonomy" id="2511006"/>
    <lineage>
        <taxon>Eukaryota</taxon>
        <taxon>Viridiplantae</taxon>
        <taxon>Streptophyta</taxon>
        <taxon>Embryophyta</taxon>
        <taxon>Tracheophyta</taxon>
        <taxon>Spermatophyta</taxon>
        <taxon>Magnoliopsida</taxon>
        <taxon>eudicotyledons</taxon>
        <taxon>Gunneridae</taxon>
        <taxon>Pentapetalae</taxon>
        <taxon>rosids</taxon>
        <taxon>fabids</taxon>
        <taxon>Malpighiales</taxon>
        <taxon>Salicaceae</taxon>
        <taxon>Saliceae</taxon>
        <taxon>Salix</taxon>
    </lineage>
</organism>
<evidence type="ECO:0000313" key="1">
    <source>
        <dbReference type="EMBL" id="KAJ6759510.1"/>
    </source>
</evidence>
<sequence length="32" mass="3665">MQLEEEHRIWAGGGSRVLARRLDLNKTAKAEE</sequence>
<protein>
    <submittedName>
        <fullName evidence="1">Uncharacterized protein</fullName>
    </submittedName>
</protein>